<dbReference type="Proteomes" id="UP000315295">
    <property type="component" value="Unassembled WGS sequence"/>
</dbReference>
<organism evidence="2 3">
    <name type="scientific">Malus baccata</name>
    <name type="common">Siberian crab apple</name>
    <name type="synonym">Pyrus baccata</name>
    <dbReference type="NCBI Taxonomy" id="106549"/>
    <lineage>
        <taxon>Eukaryota</taxon>
        <taxon>Viridiplantae</taxon>
        <taxon>Streptophyta</taxon>
        <taxon>Embryophyta</taxon>
        <taxon>Tracheophyta</taxon>
        <taxon>Spermatophyta</taxon>
        <taxon>Magnoliopsida</taxon>
        <taxon>eudicotyledons</taxon>
        <taxon>Gunneridae</taxon>
        <taxon>Pentapetalae</taxon>
        <taxon>rosids</taxon>
        <taxon>fabids</taxon>
        <taxon>Rosales</taxon>
        <taxon>Rosaceae</taxon>
        <taxon>Amygdaloideae</taxon>
        <taxon>Maleae</taxon>
        <taxon>Malus</taxon>
    </lineage>
</organism>
<evidence type="ECO:0000313" key="3">
    <source>
        <dbReference type="Proteomes" id="UP000315295"/>
    </source>
</evidence>
<dbReference type="AlphaFoldDB" id="A0A540MH59"/>
<dbReference type="InterPro" id="IPR025476">
    <property type="entry name" value="Helitron_helicase-like"/>
</dbReference>
<name>A0A540MH59_MALBA</name>
<accession>A0A540MH59</accession>
<sequence>MLRRSRDSKLNRMIQEDYIVGSSSGIQVCDKPNFEPHNKRRKEDHIVGSSTGIQVCDNPNQISKGQANFQKNKKGNVQKYVDLGDKNCKCIYCGAFFWIKESLKQKSKNNEPLYSLCCQQGKVKLPRPLPTPHFLENLLDPTKGQKSLLFRENIRAYNSMFAFTSLGAKVDHTVNNQSGPYIFKISGQVHHLMGSLLPPDGECPKFAQLYVYDTANEIGNRLNAVNCKERNMKLDENIVEGLINMFNELNELVQMFRTIRDKFENNSLPSLKISILGRQLNDDKQYGQPTCDEIAGLIVGDIGQFDSNRDIVIEFKDGELKRVTKLNPKFMSLQYPILFPYGEDGYRPDLKLNIPSNNRPCKRGRVIMRAFIAYQIQERESQLDTLLKGGRLFQQFLVDAYATLEEDRLDYIRKNQKNLRSEVYKGIYDAISKGDHDTDNIGKKVILPSSYTGSPRYMLNNYQDAMAICTQYGNPDLFITFTCNIKWPEIVREFDTKLGYKSEDRPDIISRVFKMKIDDMISYIKSGEPFGEVEAGEFQKMNFFFLVYLILSLQ</sequence>
<evidence type="ECO:0000313" key="2">
    <source>
        <dbReference type="EMBL" id="TQD97729.1"/>
    </source>
</evidence>
<dbReference type="STRING" id="106549.A0A540MH59"/>
<keyword evidence="3" id="KW-1185">Reference proteome</keyword>
<dbReference type="PANTHER" id="PTHR45786:SF74">
    <property type="entry name" value="ATP-DEPENDENT DNA HELICASE"/>
    <property type="match status" value="1"/>
</dbReference>
<proteinExistence type="predicted"/>
<protein>
    <recommendedName>
        <fullName evidence="1">Helitron helicase-like domain-containing protein</fullName>
    </recommendedName>
</protein>
<evidence type="ECO:0000259" key="1">
    <source>
        <dbReference type="Pfam" id="PF14214"/>
    </source>
</evidence>
<dbReference type="Pfam" id="PF14214">
    <property type="entry name" value="Helitron_like_N"/>
    <property type="match status" value="1"/>
</dbReference>
<dbReference type="PANTHER" id="PTHR45786">
    <property type="entry name" value="DNA BINDING PROTEIN-LIKE"/>
    <property type="match status" value="1"/>
</dbReference>
<dbReference type="EMBL" id="VIEB01000265">
    <property type="protein sequence ID" value="TQD97729.1"/>
    <property type="molecule type" value="Genomic_DNA"/>
</dbReference>
<comment type="caution">
    <text evidence="2">The sequence shown here is derived from an EMBL/GenBank/DDBJ whole genome shotgun (WGS) entry which is preliminary data.</text>
</comment>
<feature type="domain" description="Helitron helicase-like" evidence="1">
    <location>
        <begin position="371"/>
        <end position="535"/>
    </location>
</feature>
<gene>
    <name evidence="2" type="ORF">C1H46_016702</name>
</gene>
<reference evidence="2 3" key="1">
    <citation type="journal article" date="2019" name="G3 (Bethesda)">
        <title>Sequencing of a Wild Apple (Malus baccata) Genome Unravels the Differences Between Cultivated and Wild Apple Species Regarding Disease Resistance and Cold Tolerance.</title>
        <authorList>
            <person name="Chen X."/>
        </authorList>
    </citation>
    <scope>NUCLEOTIDE SEQUENCE [LARGE SCALE GENOMIC DNA]</scope>
    <source>
        <strain evidence="3">cv. Shandingzi</strain>
        <tissue evidence="2">Leaves</tissue>
    </source>
</reference>